<dbReference type="PROSITE" id="PS01124">
    <property type="entry name" value="HTH_ARAC_FAMILY_2"/>
    <property type="match status" value="1"/>
</dbReference>
<name>A0A246JW03_9SPHN</name>
<accession>A0A246JW03</accession>
<organism evidence="5 6">
    <name type="scientific">Sphingopyxis bauzanensis</name>
    <dbReference type="NCBI Taxonomy" id="651663"/>
    <lineage>
        <taxon>Bacteria</taxon>
        <taxon>Pseudomonadati</taxon>
        <taxon>Pseudomonadota</taxon>
        <taxon>Alphaproteobacteria</taxon>
        <taxon>Sphingomonadales</taxon>
        <taxon>Sphingomonadaceae</taxon>
        <taxon>Sphingopyxis</taxon>
    </lineage>
</organism>
<dbReference type="Gene3D" id="1.10.10.60">
    <property type="entry name" value="Homeodomain-like"/>
    <property type="match status" value="1"/>
</dbReference>
<dbReference type="PANTHER" id="PTHR46796:SF6">
    <property type="entry name" value="ARAC SUBFAMILY"/>
    <property type="match status" value="1"/>
</dbReference>
<dbReference type="InterPro" id="IPR018060">
    <property type="entry name" value="HTH_AraC"/>
</dbReference>
<dbReference type="AlphaFoldDB" id="A0A246JW03"/>
<dbReference type="GO" id="GO:0043565">
    <property type="term" value="F:sequence-specific DNA binding"/>
    <property type="evidence" value="ECO:0007669"/>
    <property type="project" value="InterPro"/>
</dbReference>
<proteinExistence type="predicted"/>
<keyword evidence="3" id="KW-0804">Transcription</keyword>
<keyword evidence="2" id="KW-0238">DNA-binding</keyword>
<dbReference type="Pfam" id="PF12833">
    <property type="entry name" value="HTH_18"/>
    <property type="match status" value="1"/>
</dbReference>
<evidence type="ECO:0000313" key="5">
    <source>
        <dbReference type="EMBL" id="OWQ97255.1"/>
    </source>
</evidence>
<evidence type="ECO:0000313" key="6">
    <source>
        <dbReference type="Proteomes" id="UP000197361"/>
    </source>
</evidence>
<dbReference type="Proteomes" id="UP000197361">
    <property type="component" value="Unassembled WGS sequence"/>
</dbReference>
<evidence type="ECO:0000256" key="1">
    <source>
        <dbReference type="ARBA" id="ARBA00023015"/>
    </source>
</evidence>
<dbReference type="OrthoDB" id="9809338at2"/>
<dbReference type="GO" id="GO:0003700">
    <property type="term" value="F:DNA-binding transcription factor activity"/>
    <property type="evidence" value="ECO:0007669"/>
    <property type="project" value="InterPro"/>
</dbReference>
<dbReference type="EMBL" id="NISK01000002">
    <property type="protein sequence ID" value="OWQ97255.1"/>
    <property type="molecule type" value="Genomic_DNA"/>
</dbReference>
<evidence type="ECO:0000256" key="3">
    <source>
        <dbReference type="ARBA" id="ARBA00023163"/>
    </source>
</evidence>
<keyword evidence="6" id="KW-1185">Reference proteome</keyword>
<evidence type="ECO:0000256" key="2">
    <source>
        <dbReference type="ARBA" id="ARBA00023125"/>
    </source>
</evidence>
<feature type="domain" description="HTH araC/xylS-type" evidence="4">
    <location>
        <begin position="124"/>
        <end position="224"/>
    </location>
</feature>
<gene>
    <name evidence="5" type="ORF">CDQ92_09380</name>
</gene>
<evidence type="ECO:0000259" key="4">
    <source>
        <dbReference type="PROSITE" id="PS01124"/>
    </source>
</evidence>
<dbReference type="SMART" id="SM00342">
    <property type="entry name" value="HTH_ARAC"/>
    <property type="match status" value="1"/>
</dbReference>
<dbReference type="InterPro" id="IPR050204">
    <property type="entry name" value="AraC_XylS_family_regulators"/>
</dbReference>
<keyword evidence="1" id="KW-0805">Transcription regulation</keyword>
<dbReference type="PANTHER" id="PTHR46796">
    <property type="entry name" value="HTH-TYPE TRANSCRIPTIONAL ACTIVATOR RHAS-RELATED"/>
    <property type="match status" value="1"/>
</dbReference>
<comment type="caution">
    <text evidence="5">The sequence shown here is derived from an EMBL/GenBank/DDBJ whole genome shotgun (WGS) entry which is preliminary data.</text>
</comment>
<dbReference type="RefSeq" id="WP_088441107.1">
    <property type="nucleotide sequence ID" value="NZ_BMMC01000006.1"/>
</dbReference>
<protein>
    <submittedName>
        <fullName evidence="5">AraC family transcriptional regulator</fullName>
    </submittedName>
</protein>
<reference evidence="5 6" key="1">
    <citation type="journal article" date="2010" name="Int. J. Syst. Evol. Microbiol.">
        <title>Sphingopyxis bauzanensis sp. nov., a psychrophilic bacterium isolated from soil.</title>
        <authorList>
            <person name="Zhang D.C."/>
            <person name="Liu H.C."/>
            <person name="Xin Y.H."/>
            <person name="Zhou Y.G."/>
            <person name="Schinner F."/>
            <person name="Margesin R."/>
        </authorList>
    </citation>
    <scope>NUCLEOTIDE SEQUENCE [LARGE SCALE GENOMIC DNA]</scope>
    <source>
        <strain evidence="5 6">DSM 22271</strain>
    </source>
</reference>
<sequence>MSEAHHRHGAYIGRHAASERLPRHRHADPYVALVLRGGYQEAGDEGRFAARPGTVIVHGCWTAHLDRFGACGAEVLNLPTVAGLAPGVGTIDDPDAVARMAERDPLAAAAHLRNGFNRHAVGMADWPDLLAEALRTDPDLALAQWARRMKLEPASVSRGFARAYGVSPKRFRLEVRTRRALTALGDWRGSLADLAADHGFADQAHLTRSVGAMTGVPPVVLRAKSVQARGDQTG</sequence>